<dbReference type="RefSeq" id="WP_006526833.1">
    <property type="nucleotide sequence ID" value="NZ_GL637673.1"/>
</dbReference>
<keyword evidence="2" id="KW-1185">Reference proteome</keyword>
<evidence type="ECO:0000313" key="1">
    <source>
        <dbReference type="EMBL" id="EFW23538.1"/>
    </source>
</evidence>
<dbReference type="OrthoDB" id="1654075at2"/>
<organism evidence="1 2">
    <name type="scientific">Solobacterium moorei F0204</name>
    <dbReference type="NCBI Taxonomy" id="706433"/>
    <lineage>
        <taxon>Bacteria</taxon>
        <taxon>Bacillati</taxon>
        <taxon>Bacillota</taxon>
        <taxon>Erysipelotrichia</taxon>
        <taxon>Erysipelotrichales</taxon>
        <taxon>Erysipelotrichaceae</taxon>
        <taxon>Solobacterium</taxon>
    </lineage>
</organism>
<dbReference type="HOGENOM" id="CLU_111006_0_0_9"/>
<dbReference type="EMBL" id="AECQ01000041">
    <property type="protein sequence ID" value="EFW23538.1"/>
    <property type="molecule type" value="Genomic_DNA"/>
</dbReference>
<proteinExistence type="predicted"/>
<gene>
    <name evidence="1" type="ORF">HMPREF9430_02036</name>
</gene>
<accession>E7MR45</accession>
<dbReference type="eggNOG" id="ENOG502Z8IH">
    <property type="taxonomic scope" value="Bacteria"/>
</dbReference>
<comment type="caution">
    <text evidence="1">The sequence shown here is derived from an EMBL/GenBank/DDBJ whole genome shotgun (WGS) entry which is preliminary data.</text>
</comment>
<dbReference type="Proteomes" id="UP000004097">
    <property type="component" value="Unassembled WGS sequence"/>
</dbReference>
<dbReference type="STRING" id="706433.HMPREF9430_02036"/>
<name>E7MR45_9FIRM</name>
<reference evidence="1 2" key="1">
    <citation type="submission" date="2010-08" db="EMBL/GenBank/DDBJ databases">
        <authorList>
            <person name="Weinstock G."/>
            <person name="Sodergren E."/>
            <person name="Clifton S."/>
            <person name="Fulton L."/>
            <person name="Fulton B."/>
            <person name="Courtney L."/>
            <person name="Fronick C."/>
            <person name="Harrison M."/>
            <person name="Strong C."/>
            <person name="Farmer C."/>
            <person name="Delahaunty K."/>
            <person name="Markovic C."/>
            <person name="Hall O."/>
            <person name="Minx P."/>
            <person name="Tomlinson C."/>
            <person name="Mitreva M."/>
            <person name="Hou S."/>
            <person name="Chen J."/>
            <person name="Wollam A."/>
            <person name="Pepin K.H."/>
            <person name="Johnson M."/>
            <person name="Bhonagiri V."/>
            <person name="Zhang X."/>
            <person name="Suruliraj S."/>
            <person name="Warren W."/>
            <person name="Chinwalla A."/>
            <person name="Mardis E.R."/>
            <person name="Wilson R.K."/>
        </authorList>
    </citation>
    <scope>NUCLEOTIDE SEQUENCE [LARGE SCALE GENOMIC DNA]</scope>
    <source>
        <strain evidence="1 2">F0204</strain>
    </source>
</reference>
<dbReference type="AlphaFoldDB" id="E7MR45"/>
<protein>
    <submittedName>
        <fullName evidence="1">Uncharacterized protein</fullName>
    </submittedName>
</protein>
<evidence type="ECO:0000313" key="2">
    <source>
        <dbReference type="Proteomes" id="UP000004097"/>
    </source>
</evidence>
<sequence>MYHYLTNANFRKILKDEGAKLTQALCHQLRIDYGISTNAQLVGSAKRNMITQNENGQVDMDYNLIIVKSSITDDQKLKEAVMKSFNKVLKKNGYKDCQDSTSVLSTGFWHFTKGNSSEYKFDIAIVKEDQYGNWHRLIHQKTGWAQHDRWCWNQSPNTKGIREKAEYIKEHSKWQLVRDEYIKLKNNNLRFNNDGLSSFVCYEQTINNVYNRRYYW</sequence>